<accession>A0A9Q0MLC8</accession>
<proteinExistence type="inferred from homology"/>
<reference evidence="15" key="1">
    <citation type="submission" date="2022-07" db="EMBL/GenBank/DDBJ databases">
        <authorList>
            <person name="Trinca V."/>
            <person name="Uliana J.V.C."/>
            <person name="Torres T.T."/>
            <person name="Ward R.J."/>
            <person name="Monesi N."/>
        </authorList>
    </citation>
    <scope>NUCLEOTIDE SEQUENCE</scope>
    <source>
        <strain evidence="15">HSMRA1968</strain>
        <tissue evidence="15">Whole embryos</tissue>
    </source>
</reference>
<evidence type="ECO:0000256" key="7">
    <source>
        <dbReference type="ARBA" id="ARBA00022840"/>
    </source>
</evidence>
<keyword evidence="4" id="KW-0808">Transferase</keyword>
<feature type="compositionally biased region" description="Polar residues" evidence="11">
    <location>
        <begin position="295"/>
        <end position="310"/>
    </location>
</feature>
<evidence type="ECO:0000256" key="3">
    <source>
        <dbReference type="ARBA" id="ARBA00022527"/>
    </source>
</evidence>
<feature type="compositionally biased region" description="Low complexity" evidence="11">
    <location>
        <begin position="1"/>
        <end position="24"/>
    </location>
</feature>
<evidence type="ECO:0000256" key="9">
    <source>
        <dbReference type="ARBA" id="ARBA00047899"/>
    </source>
</evidence>
<dbReference type="EC" id="2.7.11.1" evidence="2"/>
<protein>
    <recommendedName>
        <fullName evidence="2">non-specific serine/threonine protein kinase</fullName>
        <ecNumber evidence="2">2.7.11.1</ecNumber>
    </recommendedName>
    <alternativeName>
        <fullName evidence="8">Doublecortin-like and CAM kinase-like protein</fullName>
    </alternativeName>
</protein>
<dbReference type="GO" id="GO:0035556">
    <property type="term" value="P:intracellular signal transduction"/>
    <property type="evidence" value="ECO:0007669"/>
    <property type="project" value="InterPro"/>
</dbReference>
<keyword evidence="6 15" id="KW-0418">Kinase</keyword>
<dbReference type="InterPro" id="IPR036572">
    <property type="entry name" value="Doublecortin_dom_sf"/>
</dbReference>
<evidence type="ECO:0000256" key="8">
    <source>
        <dbReference type="ARBA" id="ARBA00031092"/>
    </source>
</evidence>
<evidence type="ECO:0000313" key="15">
    <source>
        <dbReference type="EMBL" id="KAJ6633423.1"/>
    </source>
</evidence>
<organism evidence="15 16">
    <name type="scientific">Pseudolycoriella hygida</name>
    <dbReference type="NCBI Taxonomy" id="35572"/>
    <lineage>
        <taxon>Eukaryota</taxon>
        <taxon>Metazoa</taxon>
        <taxon>Ecdysozoa</taxon>
        <taxon>Arthropoda</taxon>
        <taxon>Hexapoda</taxon>
        <taxon>Insecta</taxon>
        <taxon>Pterygota</taxon>
        <taxon>Neoptera</taxon>
        <taxon>Endopterygota</taxon>
        <taxon>Diptera</taxon>
        <taxon>Nematocera</taxon>
        <taxon>Sciaroidea</taxon>
        <taxon>Sciaridae</taxon>
        <taxon>Pseudolycoriella</taxon>
    </lineage>
</organism>
<feature type="region of interest" description="Disordered" evidence="11">
    <location>
        <begin position="291"/>
        <end position="319"/>
    </location>
</feature>
<dbReference type="InterPro" id="IPR000719">
    <property type="entry name" value="Prot_kinase_dom"/>
</dbReference>
<dbReference type="InterPro" id="IPR008271">
    <property type="entry name" value="Ser/Thr_kinase_AS"/>
</dbReference>
<keyword evidence="3" id="KW-0723">Serine/threonine-protein kinase</keyword>
<dbReference type="SMART" id="SM00220">
    <property type="entry name" value="S_TKc"/>
    <property type="match status" value="1"/>
</dbReference>
<keyword evidence="12" id="KW-0812">Transmembrane</keyword>
<dbReference type="PROSITE" id="PS00108">
    <property type="entry name" value="PROTEIN_KINASE_ST"/>
    <property type="match status" value="1"/>
</dbReference>
<evidence type="ECO:0000256" key="1">
    <source>
        <dbReference type="ARBA" id="ARBA00005354"/>
    </source>
</evidence>
<feature type="domain" description="Doublecortin" evidence="14">
    <location>
        <begin position="58"/>
        <end position="160"/>
    </location>
</feature>
<keyword evidence="12" id="KW-1133">Transmembrane helix</keyword>
<keyword evidence="7" id="KW-0067">ATP-binding</keyword>
<dbReference type="EMBL" id="WJQU01002030">
    <property type="protein sequence ID" value="KAJ6633423.1"/>
    <property type="molecule type" value="Genomic_DNA"/>
</dbReference>
<dbReference type="GO" id="GO:0005524">
    <property type="term" value="F:ATP binding"/>
    <property type="evidence" value="ECO:0007669"/>
    <property type="project" value="UniProtKB-KW"/>
</dbReference>
<evidence type="ECO:0000313" key="16">
    <source>
        <dbReference type="Proteomes" id="UP001151699"/>
    </source>
</evidence>
<evidence type="ECO:0000256" key="11">
    <source>
        <dbReference type="SAM" id="MobiDB-lite"/>
    </source>
</evidence>
<comment type="catalytic activity">
    <reaction evidence="9">
        <text>L-threonyl-[protein] + ATP = O-phospho-L-threonyl-[protein] + ADP + H(+)</text>
        <dbReference type="Rhea" id="RHEA:46608"/>
        <dbReference type="Rhea" id="RHEA-COMP:11060"/>
        <dbReference type="Rhea" id="RHEA-COMP:11605"/>
        <dbReference type="ChEBI" id="CHEBI:15378"/>
        <dbReference type="ChEBI" id="CHEBI:30013"/>
        <dbReference type="ChEBI" id="CHEBI:30616"/>
        <dbReference type="ChEBI" id="CHEBI:61977"/>
        <dbReference type="ChEBI" id="CHEBI:456216"/>
        <dbReference type="EC" id="2.7.11.1"/>
    </reaction>
</comment>
<dbReference type="OrthoDB" id="1738954at2759"/>
<dbReference type="InterPro" id="IPR003533">
    <property type="entry name" value="Doublecortin_dom"/>
</dbReference>
<dbReference type="Gene3D" id="1.10.510.10">
    <property type="entry name" value="Transferase(Phosphotransferase) domain 1"/>
    <property type="match status" value="1"/>
</dbReference>
<dbReference type="PROSITE" id="PS50309">
    <property type="entry name" value="DC"/>
    <property type="match status" value="2"/>
</dbReference>
<dbReference type="GO" id="GO:0004674">
    <property type="term" value="F:protein serine/threonine kinase activity"/>
    <property type="evidence" value="ECO:0007669"/>
    <property type="project" value="UniProtKB-KW"/>
</dbReference>
<dbReference type="FunFam" id="3.30.200.20:FF:000042">
    <property type="entry name" value="Aurora kinase A"/>
    <property type="match status" value="1"/>
</dbReference>
<feature type="transmembrane region" description="Helical" evidence="12">
    <location>
        <begin position="534"/>
        <end position="552"/>
    </location>
</feature>
<feature type="region of interest" description="Disordered" evidence="11">
    <location>
        <begin position="1"/>
        <end position="26"/>
    </location>
</feature>
<comment type="similarity">
    <text evidence="1">Belongs to the protein kinase superfamily. CAMK Ser/Thr protein kinase family. CaMK subfamily.</text>
</comment>
<dbReference type="SUPFAM" id="SSF56112">
    <property type="entry name" value="Protein kinase-like (PK-like)"/>
    <property type="match status" value="1"/>
</dbReference>
<dbReference type="PANTHER" id="PTHR24347">
    <property type="entry name" value="SERINE/THREONINE-PROTEIN KINASE"/>
    <property type="match status" value="1"/>
</dbReference>
<name>A0A9Q0MLC8_9DIPT</name>
<dbReference type="SMART" id="SM00537">
    <property type="entry name" value="DCX"/>
    <property type="match status" value="2"/>
</dbReference>
<keyword evidence="12" id="KW-0472">Membrane</keyword>
<dbReference type="InterPro" id="IPR011009">
    <property type="entry name" value="Kinase-like_dom_sf"/>
</dbReference>
<feature type="domain" description="Doublecortin" evidence="14">
    <location>
        <begin position="204"/>
        <end position="287"/>
    </location>
</feature>
<keyword evidence="5" id="KW-0547">Nucleotide-binding</keyword>
<comment type="catalytic activity">
    <reaction evidence="10">
        <text>L-seryl-[protein] + ATP = O-phospho-L-seryl-[protein] + ADP + H(+)</text>
        <dbReference type="Rhea" id="RHEA:17989"/>
        <dbReference type="Rhea" id="RHEA-COMP:9863"/>
        <dbReference type="Rhea" id="RHEA-COMP:11604"/>
        <dbReference type="ChEBI" id="CHEBI:15378"/>
        <dbReference type="ChEBI" id="CHEBI:29999"/>
        <dbReference type="ChEBI" id="CHEBI:30616"/>
        <dbReference type="ChEBI" id="CHEBI:83421"/>
        <dbReference type="ChEBI" id="CHEBI:456216"/>
        <dbReference type="EC" id="2.7.11.1"/>
    </reaction>
</comment>
<feature type="compositionally biased region" description="Basic residues" evidence="11">
    <location>
        <begin position="41"/>
        <end position="56"/>
    </location>
</feature>
<evidence type="ECO:0000256" key="5">
    <source>
        <dbReference type="ARBA" id="ARBA00022741"/>
    </source>
</evidence>
<comment type="caution">
    <text evidence="15">The sequence shown here is derived from an EMBL/GenBank/DDBJ whole genome shotgun (WGS) entry which is preliminary data.</text>
</comment>
<evidence type="ECO:0000256" key="2">
    <source>
        <dbReference type="ARBA" id="ARBA00012513"/>
    </source>
</evidence>
<evidence type="ECO:0000256" key="4">
    <source>
        <dbReference type="ARBA" id="ARBA00022679"/>
    </source>
</evidence>
<feature type="region of interest" description="Disordered" evidence="11">
    <location>
        <begin position="37"/>
        <end position="56"/>
    </location>
</feature>
<evidence type="ECO:0000259" key="13">
    <source>
        <dbReference type="PROSITE" id="PS50011"/>
    </source>
</evidence>
<dbReference type="SUPFAM" id="SSF89837">
    <property type="entry name" value="Doublecortin (DC)"/>
    <property type="match status" value="2"/>
</dbReference>
<sequence>MRMEVSNHTTSTTSRSNSRTSSNSELEREIADLDINVHKNNSTKKRVSSSRTPTRKAKRVRFYRNGDRFYSGIVIAVSNERYRSFESLTEDLTRILEDRVPAAVRHIYTISGKKVTHPICIIVPISEMFHSQISTLDEIVDGTNYVCLCNNETFKKIEYNSSPLGNVKSNNRLSKVFRPQSPLKNGINGSPIIKYSENSAVHPRIVTLIRNGTKPRKIHRLLLNKRNSPSFDHVLTAITQCVKLDTGCVRKVFTLCGNPVLSLEQFFGQDEVFFAYGNERVGQDDFKLEPDESKAVQQTRKTLRNGTASSGPKPKMPVKNSVNLHNVTYELDELAESGVDPTDVPDYILSNYSLGEVIGSGNFAAAVLKIKDKATNKDFALKIIDKSMCKGKEYYIDAEVRVMKKLNHPHIMALYKDIDTPKNMYLILEYVSGGDLFDVITKLTRFSEAQARIMIRHLASAMAYIHSLGIVHRDVKPENLLVEMGPNGVFTELKLADFGLACEVVEPLFAVCGTPTYVAPEILMETGYGLKIDVWAAGIILYIMLCGFPPFISYDNQQEPLFDAILSGVYEFPEPYWNDIGEGVRDLISNMLQSDPNLRFSAEDVLDHPWTIIDEECYADVGQY</sequence>
<dbReference type="Pfam" id="PF03607">
    <property type="entry name" value="DCX"/>
    <property type="match status" value="2"/>
</dbReference>
<evidence type="ECO:0000259" key="14">
    <source>
        <dbReference type="PROSITE" id="PS50309"/>
    </source>
</evidence>
<dbReference type="PROSITE" id="PS50011">
    <property type="entry name" value="PROTEIN_KINASE_DOM"/>
    <property type="match status" value="1"/>
</dbReference>
<evidence type="ECO:0000256" key="12">
    <source>
        <dbReference type="SAM" id="Phobius"/>
    </source>
</evidence>
<evidence type="ECO:0000256" key="10">
    <source>
        <dbReference type="ARBA" id="ARBA00048679"/>
    </source>
</evidence>
<dbReference type="Gene3D" id="3.10.20.230">
    <property type="entry name" value="Doublecortin domain"/>
    <property type="match status" value="2"/>
</dbReference>
<dbReference type="Proteomes" id="UP001151699">
    <property type="component" value="Unassembled WGS sequence"/>
</dbReference>
<dbReference type="AlphaFoldDB" id="A0A9Q0MLC8"/>
<gene>
    <name evidence="15" type="ORF">Bhyg_16123</name>
</gene>
<feature type="domain" description="Protein kinase" evidence="13">
    <location>
        <begin position="352"/>
        <end position="611"/>
    </location>
</feature>
<evidence type="ECO:0000256" key="6">
    <source>
        <dbReference type="ARBA" id="ARBA00022777"/>
    </source>
</evidence>
<keyword evidence="16" id="KW-1185">Reference proteome</keyword>
<dbReference type="Pfam" id="PF00069">
    <property type="entry name" value="Pkinase"/>
    <property type="match status" value="1"/>
</dbReference>
<dbReference type="FunFam" id="1.10.510.10:FF:000866">
    <property type="entry name" value="Serine/threonine-protein kinase GA29083"/>
    <property type="match status" value="1"/>
</dbReference>